<dbReference type="KEGG" id="tbd:Tbd_2357"/>
<sequence>MLPKLLLAATLLASSASAFAHDDRYGRVVTVEPHFSISFGTRHHDGFRVLYESGGSRYWTHTHYHPGRVIVLPQHRHVEHVYHYRDHDRDWDERRHWREGGDRHHHYDRGHGKHRHHKHHRHG</sequence>
<organism evidence="3 4">
    <name type="scientific">Thiobacillus denitrificans (strain ATCC 25259 / T1)</name>
    <dbReference type="NCBI Taxonomy" id="292415"/>
    <lineage>
        <taxon>Bacteria</taxon>
        <taxon>Pseudomonadati</taxon>
        <taxon>Pseudomonadota</taxon>
        <taxon>Betaproteobacteria</taxon>
        <taxon>Nitrosomonadales</taxon>
        <taxon>Thiobacillaceae</taxon>
        <taxon>Thiobacillus</taxon>
    </lineage>
</organism>
<dbReference type="OrthoDB" id="8566478at2"/>
<evidence type="ECO:0000256" key="2">
    <source>
        <dbReference type="SAM" id="SignalP"/>
    </source>
</evidence>
<dbReference type="STRING" id="292415.Tbd_2357"/>
<feature type="chain" id="PRO_5004228921" evidence="2">
    <location>
        <begin position="21"/>
        <end position="123"/>
    </location>
</feature>
<feature type="signal peptide" evidence="2">
    <location>
        <begin position="1"/>
        <end position="20"/>
    </location>
</feature>
<feature type="compositionally biased region" description="Basic residues" evidence="1">
    <location>
        <begin position="103"/>
        <end position="123"/>
    </location>
</feature>
<dbReference type="AlphaFoldDB" id="Q3SGE0"/>
<protein>
    <submittedName>
        <fullName evidence="3">Uncharacterized protein</fullName>
    </submittedName>
</protein>
<evidence type="ECO:0000313" key="3">
    <source>
        <dbReference type="EMBL" id="AAZ98310.1"/>
    </source>
</evidence>
<reference evidence="3 4" key="1">
    <citation type="journal article" date="2006" name="J. Bacteriol.">
        <title>The genome sequence of the obligately chemolithoautotrophic, facultatively anaerobic bacterium Thiobacillus denitrificans.</title>
        <authorList>
            <person name="Beller H.R."/>
            <person name="Chain P.S."/>
            <person name="Letain T.E."/>
            <person name="Chakicherla A."/>
            <person name="Larimer F.W."/>
            <person name="Richardson P.M."/>
            <person name="Coleman M.A."/>
            <person name="Wood A.P."/>
            <person name="Kelly D.P."/>
        </authorList>
    </citation>
    <scope>NUCLEOTIDE SEQUENCE [LARGE SCALE GENOMIC DNA]</scope>
    <source>
        <strain evidence="3 4">ATCC 25259</strain>
    </source>
</reference>
<dbReference type="HOGENOM" id="CLU_2014214_0_0_4"/>
<proteinExistence type="predicted"/>
<gene>
    <name evidence="3" type="ordered locus">Tbd_2357</name>
</gene>
<keyword evidence="4" id="KW-1185">Reference proteome</keyword>
<accession>Q3SGE0</accession>
<evidence type="ECO:0000256" key="1">
    <source>
        <dbReference type="SAM" id="MobiDB-lite"/>
    </source>
</evidence>
<evidence type="ECO:0000313" key="4">
    <source>
        <dbReference type="Proteomes" id="UP000008291"/>
    </source>
</evidence>
<keyword evidence="2" id="KW-0732">Signal</keyword>
<dbReference type="RefSeq" id="WP_011312869.1">
    <property type="nucleotide sequence ID" value="NC_007404.1"/>
</dbReference>
<dbReference type="EMBL" id="CP000116">
    <property type="protein sequence ID" value="AAZ98310.1"/>
    <property type="molecule type" value="Genomic_DNA"/>
</dbReference>
<dbReference type="Proteomes" id="UP000008291">
    <property type="component" value="Chromosome"/>
</dbReference>
<name>Q3SGE0_THIDA</name>
<feature type="region of interest" description="Disordered" evidence="1">
    <location>
        <begin position="102"/>
        <end position="123"/>
    </location>
</feature>